<evidence type="ECO:0000313" key="2">
    <source>
        <dbReference type="EMBL" id="KPL50816.1"/>
    </source>
</evidence>
<dbReference type="STRING" id="665126.ABB55_00030"/>
<reference evidence="2 3" key="2">
    <citation type="submission" date="2015-10" db="EMBL/GenBank/DDBJ databases">
        <title>Draft Genome Sequence of Prosthecomicrobium hirschii ATCC 27832.</title>
        <authorList>
            <person name="Daniel J."/>
            <person name="Givan S.A."/>
            <person name="Brun Y.V."/>
            <person name="Brown P.J."/>
        </authorList>
    </citation>
    <scope>NUCLEOTIDE SEQUENCE [LARGE SCALE GENOMIC DNA]</scope>
    <source>
        <strain evidence="2 3">16</strain>
    </source>
</reference>
<dbReference type="RefSeq" id="WP_054356979.1">
    <property type="nucleotide sequence ID" value="NZ_LJYW01000001.1"/>
</dbReference>
<dbReference type="Proteomes" id="UP000048984">
    <property type="component" value="Unassembled WGS sequence"/>
</dbReference>
<reference evidence="2 3" key="1">
    <citation type="submission" date="2015-09" db="EMBL/GenBank/DDBJ databases">
        <authorList>
            <person name="Jackson K.R."/>
            <person name="Lunt B.L."/>
            <person name="Fisher J.N.B."/>
            <person name="Gardner A.V."/>
            <person name="Bailey M.E."/>
            <person name="Deus L.M."/>
            <person name="Earl A.S."/>
            <person name="Gibby P.D."/>
            <person name="Hartmann K.A."/>
            <person name="Liu J.E."/>
            <person name="Manci A.M."/>
            <person name="Nielsen D.A."/>
            <person name="Solomon M.B."/>
            <person name="Breakwell D.P."/>
            <person name="Burnett S.H."/>
            <person name="Grose J.H."/>
        </authorList>
    </citation>
    <scope>NUCLEOTIDE SEQUENCE [LARGE SCALE GENOMIC DNA]</scope>
    <source>
        <strain evidence="2 3">16</strain>
    </source>
</reference>
<accession>A0A0P6VVC6</accession>
<feature type="region of interest" description="Disordered" evidence="1">
    <location>
        <begin position="131"/>
        <end position="158"/>
    </location>
</feature>
<feature type="compositionally biased region" description="Pro residues" evidence="1">
    <location>
        <begin position="139"/>
        <end position="151"/>
    </location>
</feature>
<protein>
    <submittedName>
        <fullName evidence="2">Uncharacterized protein</fullName>
    </submittedName>
</protein>
<evidence type="ECO:0000313" key="3">
    <source>
        <dbReference type="Proteomes" id="UP000048984"/>
    </source>
</evidence>
<keyword evidence="3" id="KW-1185">Reference proteome</keyword>
<comment type="caution">
    <text evidence="2">The sequence shown here is derived from an EMBL/GenBank/DDBJ whole genome shotgun (WGS) entry which is preliminary data.</text>
</comment>
<organism evidence="2 3">
    <name type="scientific">Prosthecodimorpha hirschii</name>
    <dbReference type="NCBI Taxonomy" id="665126"/>
    <lineage>
        <taxon>Bacteria</taxon>
        <taxon>Pseudomonadati</taxon>
        <taxon>Pseudomonadota</taxon>
        <taxon>Alphaproteobacteria</taxon>
        <taxon>Hyphomicrobiales</taxon>
        <taxon>Ancalomicrobiaceae</taxon>
        <taxon>Prosthecodimorpha</taxon>
    </lineage>
</organism>
<dbReference type="AlphaFoldDB" id="A0A0P6VVC6"/>
<dbReference type="EMBL" id="LJYW01000001">
    <property type="protein sequence ID" value="KPL50816.1"/>
    <property type="molecule type" value="Genomic_DNA"/>
</dbReference>
<proteinExistence type="predicted"/>
<sequence>MNLAALFGFLPAEWRAGLLRLAGHALVALAVYAAGYATAWLSARDAEALAAVRRALGAERIAHAVTEADLEATRRSRRLSDDLVAADRATAADLQQRIDAYETRLAALARPACRFDSGDVADLLHLRGDGPATGFGPAPTDPRPAGRPGPGAPATAGISDCRRYAARVTAAARLANERLIAGRKAWIDLQRSYSETPK</sequence>
<evidence type="ECO:0000256" key="1">
    <source>
        <dbReference type="SAM" id="MobiDB-lite"/>
    </source>
</evidence>
<name>A0A0P6VVC6_9HYPH</name>
<gene>
    <name evidence="2" type="ORF">ABB55_00030</name>
</gene>